<keyword evidence="2" id="KW-1185">Reference proteome</keyword>
<name>A0ACC2NJ15_9HYME</name>
<dbReference type="Proteomes" id="UP001239111">
    <property type="component" value="Chromosome 3"/>
</dbReference>
<protein>
    <submittedName>
        <fullName evidence="1">Uncharacterized protein</fullName>
    </submittedName>
</protein>
<organism evidence="1 2">
    <name type="scientific">Eretmocerus hayati</name>
    <dbReference type="NCBI Taxonomy" id="131215"/>
    <lineage>
        <taxon>Eukaryota</taxon>
        <taxon>Metazoa</taxon>
        <taxon>Ecdysozoa</taxon>
        <taxon>Arthropoda</taxon>
        <taxon>Hexapoda</taxon>
        <taxon>Insecta</taxon>
        <taxon>Pterygota</taxon>
        <taxon>Neoptera</taxon>
        <taxon>Endopterygota</taxon>
        <taxon>Hymenoptera</taxon>
        <taxon>Apocrita</taxon>
        <taxon>Proctotrupomorpha</taxon>
        <taxon>Chalcidoidea</taxon>
        <taxon>Aphelinidae</taxon>
        <taxon>Aphelininae</taxon>
        <taxon>Eretmocerus</taxon>
    </lineage>
</organism>
<evidence type="ECO:0000313" key="2">
    <source>
        <dbReference type="Proteomes" id="UP001239111"/>
    </source>
</evidence>
<reference evidence="1" key="1">
    <citation type="submission" date="2023-04" db="EMBL/GenBank/DDBJ databases">
        <title>A chromosome-level genome assembly of the parasitoid wasp Eretmocerus hayati.</title>
        <authorList>
            <person name="Zhong Y."/>
            <person name="Liu S."/>
            <person name="Liu Y."/>
        </authorList>
    </citation>
    <scope>NUCLEOTIDE SEQUENCE</scope>
    <source>
        <strain evidence="1">ZJU_SS_LIU_2023</strain>
    </source>
</reference>
<dbReference type="EMBL" id="CM056743">
    <property type="protein sequence ID" value="KAJ8671244.1"/>
    <property type="molecule type" value="Genomic_DNA"/>
</dbReference>
<evidence type="ECO:0000313" key="1">
    <source>
        <dbReference type="EMBL" id="KAJ8671244.1"/>
    </source>
</evidence>
<sequence length="268" mass="30447">MHQVPAAEYLSSKAVRGLDLPGLEAEDEWPMEIARASSVIDCTPSHCFTGGSSDLFNEFELVVEEASDHGAQLVFLTGITADEEIGAIERLRMMPKDPRQRIIAIPKVRALQWERCPRKNEPEQPAELNPARRDPMPMPCKAGQADRTINIPSTVSGNHIRKVTNPLPPRFGTVDLRGLSAYDLRGQDLYAIMNKINSPFIVNDNTNNPRPQSSGLVRARGDATRVRVRKVRSRRRHGRIYFNRYLRRESNPYRLLVALGRRIRRYIN</sequence>
<gene>
    <name evidence="1" type="ORF">QAD02_002503</name>
</gene>
<comment type="caution">
    <text evidence="1">The sequence shown here is derived from an EMBL/GenBank/DDBJ whole genome shotgun (WGS) entry which is preliminary data.</text>
</comment>
<proteinExistence type="predicted"/>
<accession>A0ACC2NJ15</accession>